<dbReference type="CDD" id="cd00082">
    <property type="entry name" value="HisKA"/>
    <property type="match status" value="1"/>
</dbReference>
<dbReference type="SMART" id="SM00388">
    <property type="entry name" value="HisKA"/>
    <property type="match status" value="1"/>
</dbReference>
<keyword evidence="3" id="KW-0597">Phosphoprotein</keyword>
<dbReference type="InterPro" id="IPR005467">
    <property type="entry name" value="His_kinase_dom"/>
</dbReference>
<organism evidence="9 10">
    <name type="scientific">Tectimicrobiota bacterium</name>
    <dbReference type="NCBI Taxonomy" id="2528274"/>
    <lineage>
        <taxon>Bacteria</taxon>
        <taxon>Pseudomonadati</taxon>
        <taxon>Nitrospinota/Tectimicrobiota group</taxon>
        <taxon>Candidatus Tectimicrobiota</taxon>
    </lineage>
</organism>
<keyword evidence="6" id="KW-0472">Membrane</keyword>
<dbReference type="GO" id="GO:0016020">
    <property type="term" value="C:membrane"/>
    <property type="evidence" value="ECO:0007669"/>
    <property type="project" value="UniProtKB-SubCell"/>
</dbReference>
<dbReference type="GO" id="GO:0007234">
    <property type="term" value="P:osmosensory signaling via phosphorelay pathway"/>
    <property type="evidence" value="ECO:0007669"/>
    <property type="project" value="TreeGrafter"/>
</dbReference>
<dbReference type="Pfam" id="PF00512">
    <property type="entry name" value="HisKA"/>
    <property type="match status" value="1"/>
</dbReference>
<evidence type="ECO:0000256" key="5">
    <source>
        <dbReference type="ARBA" id="ARBA00022777"/>
    </source>
</evidence>
<dbReference type="AlphaFoldDB" id="A0A937W096"/>
<dbReference type="Gene3D" id="3.30.450.20">
    <property type="entry name" value="PAS domain"/>
    <property type="match status" value="1"/>
</dbReference>
<dbReference type="SUPFAM" id="SSF47384">
    <property type="entry name" value="Homodimeric domain of signal transducing histidine kinase"/>
    <property type="match status" value="1"/>
</dbReference>
<comment type="catalytic activity">
    <reaction evidence="1">
        <text>ATP + protein L-histidine = ADP + protein N-phospho-L-histidine.</text>
        <dbReference type="EC" id="2.7.13.3"/>
    </reaction>
</comment>
<dbReference type="CDD" id="cd00130">
    <property type="entry name" value="PAS"/>
    <property type="match status" value="1"/>
</dbReference>
<dbReference type="GO" id="GO:0000156">
    <property type="term" value="F:phosphorelay response regulator activity"/>
    <property type="evidence" value="ECO:0007669"/>
    <property type="project" value="TreeGrafter"/>
</dbReference>
<dbReference type="InterPro" id="IPR036097">
    <property type="entry name" value="HisK_dim/P_sf"/>
</dbReference>
<dbReference type="SMART" id="SM00387">
    <property type="entry name" value="HATPase_c"/>
    <property type="match status" value="1"/>
</dbReference>
<dbReference type="InterPro" id="IPR013767">
    <property type="entry name" value="PAS_fold"/>
</dbReference>
<dbReference type="PROSITE" id="PS50112">
    <property type="entry name" value="PAS"/>
    <property type="match status" value="1"/>
</dbReference>
<comment type="caution">
    <text evidence="9">The sequence shown here is derived from an EMBL/GenBank/DDBJ whole genome shotgun (WGS) entry which is preliminary data.</text>
</comment>
<evidence type="ECO:0000256" key="1">
    <source>
        <dbReference type="ARBA" id="ARBA00000085"/>
    </source>
</evidence>
<evidence type="ECO:0000313" key="9">
    <source>
        <dbReference type="EMBL" id="MBM3224297.1"/>
    </source>
</evidence>
<dbReference type="SMART" id="SM00091">
    <property type="entry name" value="PAS"/>
    <property type="match status" value="1"/>
</dbReference>
<dbReference type="Gene3D" id="3.30.565.10">
    <property type="entry name" value="Histidine kinase-like ATPase, C-terminal domain"/>
    <property type="match status" value="1"/>
</dbReference>
<dbReference type="InterPro" id="IPR000014">
    <property type="entry name" value="PAS"/>
</dbReference>
<dbReference type="Pfam" id="PF00989">
    <property type="entry name" value="PAS"/>
    <property type="match status" value="1"/>
</dbReference>
<dbReference type="EC" id="2.7.13.3" evidence="2"/>
<evidence type="ECO:0000256" key="2">
    <source>
        <dbReference type="ARBA" id="ARBA00012438"/>
    </source>
</evidence>
<gene>
    <name evidence="9" type="ORF">FJZ47_10890</name>
</gene>
<dbReference type="InterPro" id="IPR003594">
    <property type="entry name" value="HATPase_dom"/>
</dbReference>
<evidence type="ECO:0000259" key="7">
    <source>
        <dbReference type="PROSITE" id="PS50109"/>
    </source>
</evidence>
<dbReference type="PROSITE" id="PS50109">
    <property type="entry name" value="HIS_KIN"/>
    <property type="match status" value="1"/>
</dbReference>
<name>A0A937W096_UNCTE</name>
<dbReference type="InterPro" id="IPR050351">
    <property type="entry name" value="BphY/WalK/GraS-like"/>
</dbReference>
<dbReference type="FunFam" id="3.30.565.10:FF:000006">
    <property type="entry name" value="Sensor histidine kinase WalK"/>
    <property type="match status" value="1"/>
</dbReference>
<dbReference type="Proteomes" id="UP000712673">
    <property type="component" value="Unassembled WGS sequence"/>
</dbReference>
<sequence length="550" mass="60924">MVRDDHTWQGTTAQFYAQLYTCAWQTLVPFLGAATAYELLILSSQACLDAYPFLAHLRWTTEGLDPASLGAAITAEERAHVEAGFEQLLQRLQTLTQDIGGALLAQRLRAMTEQLRLTFEPALSRPMAPKEVEHLATPAHPQEAALPLLQSMAQQALLLYRRAQAHSTSSPPPSVLERPAHAPAVAATTPPPHLVAPMDLTRSEAFYHTLFDLSPDGVLVVDSHGILVQVNSRAAEILEFDSPQDLIGLPAVDFYVHPEHRAALLEQITQHARVEGRRGELRTHRGRTIIITASSRLIDYEGQPCVLSVIRDVTDRARLQQEMEDFAYSASHDLQAPLRTFEGYARWLLEDYGAALDSAGRQLCEEIIDDALHMKKLLDGLLEYSRIGRLHTQAVEVEVRAVLERVLHDLQLEIADTRAHIRVPASLPTVRYPEVRLTQIFTNLLSNALKFIAPGTTPEIVIACAEQPRSYRFSVHDNGIGIAPGHYGRIFEIFKRLHTREEYPGTGAGLTIVKKIVESHGGQIGVESVPGEGSTFWFTIPKTEALSCAS</sequence>
<accession>A0A937W096</accession>
<dbReference type="InterPro" id="IPR036890">
    <property type="entry name" value="HATPase_C_sf"/>
</dbReference>
<dbReference type="GO" id="GO:0006355">
    <property type="term" value="P:regulation of DNA-templated transcription"/>
    <property type="evidence" value="ECO:0007669"/>
    <property type="project" value="InterPro"/>
</dbReference>
<feature type="domain" description="Histidine kinase" evidence="7">
    <location>
        <begin position="329"/>
        <end position="544"/>
    </location>
</feature>
<dbReference type="Pfam" id="PF02518">
    <property type="entry name" value="HATPase_c"/>
    <property type="match status" value="1"/>
</dbReference>
<keyword evidence="5" id="KW-0418">Kinase</keyword>
<dbReference type="EMBL" id="VGLS01000294">
    <property type="protein sequence ID" value="MBM3224297.1"/>
    <property type="molecule type" value="Genomic_DNA"/>
</dbReference>
<dbReference type="SUPFAM" id="SSF55785">
    <property type="entry name" value="PYP-like sensor domain (PAS domain)"/>
    <property type="match status" value="1"/>
</dbReference>
<evidence type="ECO:0000256" key="3">
    <source>
        <dbReference type="ARBA" id="ARBA00022553"/>
    </source>
</evidence>
<dbReference type="NCBIfam" id="TIGR00229">
    <property type="entry name" value="sensory_box"/>
    <property type="match status" value="1"/>
</dbReference>
<proteinExistence type="predicted"/>
<keyword evidence="4" id="KW-0808">Transferase</keyword>
<dbReference type="GO" id="GO:0030295">
    <property type="term" value="F:protein kinase activator activity"/>
    <property type="evidence" value="ECO:0007669"/>
    <property type="project" value="TreeGrafter"/>
</dbReference>
<dbReference type="GO" id="GO:0000155">
    <property type="term" value="F:phosphorelay sensor kinase activity"/>
    <property type="evidence" value="ECO:0007669"/>
    <property type="project" value="InterPro"/>
</dbReference>
<evidence type="ECO:0000256" key="6">
    <source>
        <dbReference type="ARBA" id="ARBA00023136"/>
    </source>
</evidence>
<dbReference type="SUPFAM" id="SSF55874">
    <property type="entry name" value="ATPase domain of HSP90 chaperone/DNA topoisomerase II/histidine kinase"/>
    <property type="match status" value="1"/>
</dbReference>
<evidence type="ECO:0000313" key="10">
    <source>
        <dbReference type="Proteomes" id="UP000712673"/>
    </source>
</evidence>
<dbReference type="Gene3D" id="1.10.287.130">
    <property type="match status" value="1"/>
</dbReference>
<protein>
    <recommendedName>
        <fullName evidence="2">histidine kinase</fullName>
        <ecNumber evidence="2">2.7.13.3</ecNumber>
    </recommendedName>
</protein>
<feature type="domain" description="PAS" evidence="8">
    <location>
        <begin position="203"/>
        <end position="275"/>
    </location>
</feature>
<evidence type="ECO:0000256" key="4">
    <source>
        <dbReference type="ARBA" id="ARBA00022679"/>
    </source>
</evidence>
<evidence type="ECO:0000259" key="8">
    <source>
        <dbReference type="PROSITE" id="PS50112"/>
    </source>
</evidence>
<reference evidence="9" key="1">
    <citation type="submission" date="2019-03" db="EMBL/GenBank/DDBJ databases">
        <title>Lake Tanganyika Metagenome-Assembled Genomes (MAGs).</title>
        <authorList>
            <person name="Tran P."/>
        </authorList>
    </citation>
    <scope>NUCLEOTIDE SEQUENCE</scope>
    <source>
        <strain evidence="9">K_DeepCast_65m_m2_066</strain>
    </source>
</reference>
<dbReference type="PANTHER" id="PTHR42878:SF15">
    <property type="entry name" value="BACTERIOPHYTOCHROME"/>
    <property type="match status" value="1"/>
</dbReference>
<dbReference type="PANTHER" id="PTHR42878">
    <property type="entry name" value="TWO-COMPONENT HISTIDINE KINASE"/>
    <property type="match status" value="1"/>
</dbReference>
<dbReference type="PRINTS" id="PR00344">
    <property type="entry name" value="BCTRLSENSOR"/>
</dbReference>
<dbReference type="InterPro" id="IPR035965">
    <property type="entry name" value="PAS-like_dom_sf"/>
</dbReference>
<dbReference type="InterPro" id="IPR003661">
    <property type="entry name" value="HisK_dim/P_dom"/>
</dbReference>
<dbReference type="InterPro" id="IPR004358">
    <property type="entry name" value="Sig_transdc_His_kin-like_C"/>
</dbReference>